<keyword evidence="9" id="KW-0325">Glycoprotein</keyword>
<evidence type="ECO:0000313" key="13">
    <source>
        <dbReference type="Ensembl" id="ENSCAFP00000051285.2"/>
    </source>
</evidence>
<reference evidence="13 14" key="1">
    <citation type="journal article" date="2005" name="Nature">
        <title>Genome sequence, comparative analysis and haplotype structure of the domestic dog.</title>
        <authorList>
            <consortium name="Broad Sequencing Platform"/>
            <person name="Lindblad-Toh K."/>
            <person name="Wade C.M."/>
            <person name="Mikkelsen T.S."/>
            <person name="Karlsson E.K."/>
            <person name="Jaffe D.B."/>
            <person name="Kamal M."/>
            <person name="Clamp M."/>
            <person name="Chang J.L."/>
            <person name="Kulbokas E.J. III"/>
            <person name="Zody M.C."/>
            <person name="Mauceli E."/>
            <person name="Xie X."/>
            <person name="Breen M."/>
            <person name="Wayne R.K."/>
            <person name="Ostrander E.A."/>
            <person name="Ponting C.P."/>
            <person name="Galibert F."/>
            <person name="Smith D.R."/>
            <person name="DeJong P.J."/>
            <person name="Kirkness E."/>
            <person name="Alvarez P."/>
            <person name="Biagi T."/>
            <person name="Brockman W."/>
            <person name="Butler J."/>
            <person name="Chin C.W."/>
            <person name="Cook A."/>
            <person name="Cuff J."/>
            <person name="Daly M.J."/>
            <person name="DeCaprio D."/>
            <person name="Gnerre S."/>
            <person name="Grabherr M."/>
            <person name="Kellis M."/>
            <person name="Kleber M."/>
            <person name="Bardeleben C."/>
            <person name="Goodstadt L."/>
            <person name="Heger A."/>
            <person name="Hitte C."/>
            <person name="Kim L."/>
            <person name="Koepfli K.P."/>
            <person name="Parker H.G."/>
            <person name="Pollinger J.P."/>
            <person name="Searle S.M."/>
            <person name="Sutter N.B."/>
            <person name="Thomas R."/>
            <person name="Webber C."/>
            <person name="Baldwin J."/>
            <person name="Abebe A."/>
            <person name="Abouelleil A."/>
            <person name="Aftuck L."/>
            <person name="Ait-Zahra M."/>
            <person name="Aldredge T."/>
            <person name="Allen N."/>
            <person name="An P."/>
            <person name="Anderson S."/>
            <person name="Antoine C."/>
            <person name="Arachchi H."/>
            <person name="Aslam A."/>
            <person name="Ayotte L."/>
            <person name="Bachantsang P."/>
            <person name="Barry A."/>
            <person name="Bayul T."/>
            <person name="Benamara M."/>
            <person name="Berlin A."/>
            <person name="Bessette D."/>
            <person name="Blitshteyn B."/>
            <person name="Bloom T."/>
            <person name="Blye J."/>
            <person name="Boguslavskiy L."/>
            <person name="Bonnet C."/>
            <person name="Boukhgalter B."/>
            <person name="Brown A."/>
            <person name="Cahill P."/>
            <person name="Calixte N."/>
            <person name="Camarata J."/>
            <person name="Cheshatsang Y."/>
            <person name="Chu J."/>
            <person name="Citroen M."/>
            <person name="Collymore A."/>
            <person name="Cooke P."/>
            <person name="Dawoe T."/>
            <person name="Daza R."/>
            <person name="Decktor K."/>
            <person name="DeGray S."/>
            <person name="Dhargay N."/>
            <person name="Dooley K."/>
            <person name="Dooley K."/>
            <person name="Dorje P."/>
            <person name="Dorjee K."/>
            <person name="Dorris L."/>
            <person name="Duffey N."/>
            <person name="Dupes A."/>
            <person name="Egbiremolen O."/>
            <person name="Elong R."/>
            <person name="Falk J."/>
            <person name="Farina A."/>
            <person name="Faro S."/>
            <person name="Ferguson D."/>
            <person name="Ferreira P."/>
            <person name="Fisher S."/>
            <person name="FitzGerald M."/>
            <person name="Foley K."/>
            <person name="Foley C."/>
            <person name="Franke A."/>
            <person name="Friedrich D."/>
            <person name="Gage D."/>
            <person name="Garber M."/>
            <person name="Gearin G."/>
            <person name="Giannoukos G."/>
            <person name="Goode T."/>
            <person name="Goyette A."/>
            <person name="Graham J."/>
            <person name="Grandbois E."/>
            <person name="Gyaltsen K."/>
            <person name="Hafez N."/>
            <person name="Hagopian D."/>
            <person name="Hagos B."/>
            <person name="Hall J."/>
            <person name="Healy C."/>
            <person name="Hegarty R."/>
            <person name="Honan T."/>
            <person name="Horn A."/>
            <person name="Houde N."/>
            <person name="Hughes L."/>
            <person name="Hunnicutt L."/>
            <person name="Husby M."/>
            <person name="Jester B."/>
            <person name="Jones C."/>
            <person name="Kamat A."/>
            <person name="Kanga B."/>
            <person name="Kells C."/>
            <person name="Khazanovich D."/>
            <person name="Kieu A.C."/>
            <person name="Kisner P."/>
            <person name="Kumar M."/>
            <person name="Lance K."/>
            <person name="Landers T."/>
            <person name="Lara M."/>
            <person name="Lee W."/>
            <person name="Leger J.P."/>
            <person name="Lennon N."/>
            <person name="Leuper L."/>
            <person name="LeVine S."/>
            <person name="Liu J."/>
            <person name="Liu X."/>
            <person name="Lokyitsang Y."/>
            <person name="Lokyitsang T."/>
            <person name="Lui A."/>
            <person name="Macdonald J."/>
            <person name="Major J."/>
            <person name="Marabella R."/>
            <person name="Maru K."/>
            <person name="Matthews C."/>
            <person name="McDonough S."/>
            <person name="Mehta T."/>
            <person name="Meldrim J."/>
            <person name="Melnikov A."/>
            <person name="Meneus L."/>
            <person name="Mihalev A."/>
            <person name="Mihova T."/>
            <person name="Miller K."/>
            <person name="Mittelman R."/>
            <person name="Mlenga V."/>
            <person name="Mulrain L."/>
            <person name="Munson G."/>
            <person name="Navidi A."/>
            <person name="Naylor J."/>
            <person name="Nguyen T."/>
            <person name="Nguyen N."/>
            <person name="Nguyen C."/>
            <person name="Nguyen T."/>
            <person name="Nicol R."/>
            <person name="Norbu N."/>
            <person name="Norbu C."/>
            <person name="Novod N."/>
            <person name="Nyima T."/>
            <person name="Olandt P."/>
            <person name="O'Neill B."/>
            <person name="O'Neill K."/>
            <person name="Osman S."/>
            <person name="Oyono L."/>
            <person name="Patti C."/>
            <person name="Perrin D."/>
            <person name="Phunkhang P."/>
            <person name="Pierre F."/>
            <person name="Priest M."/>
            <person name="Rachupka A."/>
            <person name="Raghuraman S."/>
            <person name="Rameau R."/>
            <person name="Ray V."/>
            <person name="Raymond C."/>
            <person name="Rege F."/>
            <person name="Rise C."/>
            <person name="Rogers J."/>
            <person name="Rogov P."/>
            <person name="Sahalie J."/>
            <person name="Settipalli S."/>
            <person name="Sharpe T."/>
            <person name="Shea T."/>
            <person name="Sheehan M."/>
            <person name="Sherpa N."/>
            <person name="Shi J."/>
            <person name="Shih D."/>
            <person name="Sloan J."/>
            <person name="Smith C."/>
            <person name="Sparrow T."/>
            <person name="Stalker J."/>
            <person name="Stange-Thomann N."/>
            <person name="Stavropoulos S."/>
            <person name="Stone C."/>
            <person name="Stone S."/>
            <person name="Sykes S."/>
            <person name="Tchuinga P."/>
            <person name="Tenzing P."/>
            <person name="Tesfaye S."/>
            <person name="Thoulutsang D."/>
            <person name="Thoulutsang Y."/>
            <person name="Topham K."/>
            <person name="Topping I."/>
            <person name="Tsamla T."/>
            <person name="Vassiliev H."/>
            <person name="Venkataraman V."/>
            <person name="Vo A."/>
            <person name="Wangchuk T."/>
            <person name="Wangdi T."/>
            <person name="Weiand M."/>
            <person name="Wilkinson J."/>
            <person name="Wilson A."/>
            <person name="Yadav S."/>
            <person name="Yang S."/>
            <person name="Yang X."/>
            <person name="Young G."/>
            <person name="Yu Q."/>
            <person name="Zainoun J."/>
            <person name="Zembek L."/>
            <person name="Zimmer A."/>
            <person name="Lander E.S."/>
        </authorList>
    </citation>
    <scope>NUCLEOTIDE SEQUENCE [LARGE SCALE GENOMIC DNA]</scope>
    <source>
        <strain evidence="13">Boxer</strain>
    </source>
</reference>
<proteinExistence type="predicted"/>
<dbReference type="Proteomes" id="UP000002254">
    <property type="component" value="Chromosome 1"/>
</dbReference>
<feature type="signal peptide" evidence="12">
    <location>
        <begin position="1"/>
        <end position="23"/>
    </location>
</feature>
<dbReference type="Ensembl" id="ENSCAFT00000067547.2">
    <property type="protein sequence ID" value="ENSCAFP00000051285.2"/>
    <property type="gene ID" value="ENSCAFG00000042932.2"/>
</dbReference>
<dbReference type="PANTHER" id="PTHR11738">
    <property type="entry name" value="MHC CLASS I NK CELL RECEPTOR"/>
    <property type="match status" value="1"/>
</dbReference>
<sequence length="201" mass="22636">MTPTLMALLCLRLSMSSRTRVQAGTLPKPTIWAEPGSVIPWRTPVTLWCQGSLEAKVYRLHRERQSVTWDRQESLEPKDKAKFSITHMTGVYAGQYYCYYGSTTEKYQDGLYQAEFSLSPVTSACGGTYRYYGSSNTSSLLSHPSDPWELLVSVILTSDLKDYTVENLIRLGMATFVLVLLGILLLEAQHSQRRTPGAARR</sequence>
<evidence type="ECO:0000256" key="11">
    <source>
        <dbReference type="SAM" id="Phobius"/>
    </source>
</evidence>
<feature type="chain" id="PRO_5035830028" evidence="12">
    <location>
        <begin position="24"/>
        <end position="201"/>
    </location>
</feature>
<dbReference type="PANTHER" id="PTHR11738:SF179">
    <property type="entry name" value="LEUKOCYTE IMMUNOGLOBULIN-LIKE RECEPTOR SUBFAMILY A MEMBER 5"/>
    <property type="match status" value="1"/>
</dbReference>
<protein>
    <submittedName>
        <fullName evidence="13">Uncharacterized protein</fullName>
    </submittedName>
</protein>
<evidence type="ECO:0000256" key="7">
    <source>
        <dbReference type="ARBA" id="ARBA00023136"/>
    </source>
</evidence>
<name>A0A8P0P116_CANLF</name>
<keyword evidence="5" id="KW-0677">Repeat</keyword>
<feature type="transmembrane region" description="Helical" evidence="11">
    <location>
        <begin position="168"/>
        <end position="186"/>
    </location>
</feature>
<dbReference type="InterPro" id="IPR036179">
    <property type="entry name" value="Ig-like_dom_sf"/>
</dbReference>
<keyword evidence="6 11" id="KW-1133">Transmembrane helix</keyword>
<evidence type="ECO:0000256" key="12">
    <source>
        <dbReference type="SAM" id="SignalP"/>
    </source>
</evidence>
<dbReference type="Gene3D" id="2.60.40.10">
    <property type="entry name" value="Immunoglobulins"/>
    <property type="match status" value="2"/>
</dbReference>
<dbReference type="Pfam" id="PF13895">
    <property type="entry name" value="Ig_2"/>
    <property type="match status" value="1"/>
</dbReference>
<evidence type="ECO:0000256" key="1">
    <source>
        <dbReference type="ARBA" id="ARBA00004162"/>
    </source>
</evidence>
<organism evidence="13 14">
    <name type="scientific">Canis lupus familiaris</name>
    <name type="common">Dog</name>
    <name type="synonym">Canis familiaris</name>
    <dbReference type="NCBI Taxonomy" id="9615"/>
    <lineage>
        <taxon>Eukaryota</taxon>
        <taxon>Metazoa</taxon>
        <taxon>Chordata</taxon>
        <taxon>Craniata</taxon>
        <taxon>Vertebrata</taxon>
        <taxon>Euteleostomi</taxon>
        <taxon>Mammalia</taxon>
        <taxon>Eutheria</taxon>
        <taxon>Laurasiatheria</taxon>
        <taxon>Carnivora</taxon>
        <taxon>Caniformia</taxon>
        <taxon>Canidae</taxon>
        <taxon>Canis</taxon>
    </lineage>
</organism>
<evidence type="ECO:0000256" key="9">
    <source>
        <dbReference type="ARBA" id="ARBA00023180"/>
    </source>
</evidence>
<dbReference type="GO" id="GO:0005886">
    <property type="term" value="C:plasma membrane"/>
    <property type="evidence" value="ECO:0007669"/>
    <property type="project" value="UniProtKB-SubCell"/>
</dbReference>
<keyword evidence="2" id="KW-1003">Cell membrane</keyword>
<evidence type="ECO:0000256" key="10">
    <source>
        <dbReference type="ARBA" id="ARBA00023319"/>
    </source>
</evidence>
<reference evidence="13" key="2">
    <citation type="submission" date="2025-08" db="UniProtKB">
        <authorList>
            <consortium name="Ensembl"/>
        </authorList>
    </citation>
    <scope>IDENTIFICATION</scope>
</reference>
<evidence type="ECO:0000256" key="6">
    <source>
        <dbReference type="ARBA" id="ARBA00022989"/>
    </source>
</evidence>
<evidence type="ECO:0000256" key="4">
    <source>
        <dbReference type="ARBA" id="ARBA00022729"/>
    </source>
</evidence>
<evidence type="ECO:0000256" key="8">
    <source>
        <dbReference type="ARBA" id="ARBA00023157"/>
    </source>
</evidence>
<dbReference type="InterPro" id="IPR013783">
    <property type="entry name" value="Ig-like_fold"/>
</dbReference>
<keyword evidence="8" id="KW-1015">Disulfide bond</keyword>
<keyword evidence="3 11" id="KW-0812">Transmembrane</keyword>
<keyword evidence="4 12" id="KW-0732">Signal</keyword>
<dbReference type="FunFam" id="2.60.40.10:FF:000049">
    <property type="entry name" value="Leukocyte immunoglobulin-like receptor subfamily B member 1"/>
    <property type="match status" value="1"/>
</dbReference>
<evidence type="ECO:0000256" key="2">
    <source>
        <dbReference type="ARBA" id="ARBA00022475"/>
    </source>
</evidence>
<evidence type="ECO:0000313" key="14">
    <source>
        <dbReference type="Proteomes" id="UP000002254"/>
    </source>
</evidence>
<dbReference type="SUPFAM" id="SSF48726">
    <property type="entry name" value="Immunoglobulin"/>
    <property type="match status" value="2"/>
</dbReference>
<keyword evidence="10" id="KW-0393">Immunoglobulin domain</keyword>
<evidence type="ECO:0000256" key="3">
    <source>
        <dbReference type="ARBA" id="ARBA00022692"/>
    </source>
</evidence>
<dbReference type="AlphaFoldDB" id="A0A8P0P116"/>
<dbReference type="InterPro" id="IPR050412">
    <property type="entry name" value="Ig-like_Receptors_ImmuneReg"/>
</dbReference>
<keyword evidence="7 11" id="KW-0472">Membrane</keyword>
<evidence type="ECO:0000256" key="5">
    <source>
        <dbReference type="ARBA" id="ARBA00022737"/>
    </source>
</evidence>
<accession>A0A8P0P116</accession>
<comment type="subcellular location">
    <subcellularLocation>
        <location evidence="1">Cell membrane</location>
        <topology evidence="1">Single-pass membrane protein</topology>
    </subcellularLocation>
</comment>